<name>A0A1X0NWC9_9TRYP</name>
<dbReference type="PROSITE" id="PS50072">
    <property type="entry name" value="CSA_PPIASE_2"/>
    <property type="match status" value="1"/>
</dbReference>
<accession>A0A1X0NWC9</accession>
<dbReference type="AlphaFoldDB" id="A0A1X0NWC9"/>
<sequence length="387" mass="42936">MQTTLNFRFPSQRQRQQRDVAVRMLVPMLEQRPMATANFLFMCTSEVPSSDVLSALGVPSTRMTTLSVEALSNSGLKPFAESSVVRIEKDIMVEIGSSTTKTIFGGFIEDEPLKDESQKQQEKEQQLRAGTVLIGNVGMPNSNASRYYILLQDIKEPAQREELGIYQSIGHITTGLNELREACATAVVHSRTLTPQPPVKLWVSDVHVDYRQSSKGRNAAAGEKPTRTAGISTVRMAGRVRGREETEAEDAEMDQSMEANGGFFHLTRSYPAPQNNNNNKGLGPQAKRLRSERLTAAADGENTLTGITALPPVEGQPFDFFAAQEEVFLTDVGMIKETQTLRRNRHGKQPQKMRPKHEKANQLVMTGNSKGARIASTGTKKTLRRRY</sequence>
<dbReference type="Proteomes" id="UP000192257">
    <property type="component" value="Unassembled WGS sequence"/>
</dbReference>
<organism evidence="2 3">
    <name type="scientific">Trypanosoma theileri</name>
    <dbReference type="NCBI Taxonomy" id="67003"/>
    <lineage>
        <taxon>Eukaryota</taxon>
        <taxon>Discoba</taxon>
        <taxon>Euglenozoa</taxon>
        <taxon>Kinetoplastea</taxon>
        <taxon>Metakinetoplastina</taxon>
        <taxon>Trypanosomatida</taxon>
        <taxon>Trypanosomatidae</taxon>
        <taxon>Trypanosoma</taxon>
    </lineage>
</organism>
<gene>
    <name evidence="2" type="ORF">TM35_000142080</name>
</gene>
<dbReference type="GeneID" id="39985433"/>
<dbReference type="EMBL" id="NBCO01000014">
    <property type="protein sequence ID" value="ORC88997.1"/>
    <property type="molecule type" value="Genomic_DNA"/>
</dbReference>
<evidence type="ECO:0000313" key="3">
    <source>
        <dbReference type="Proteomes" id="UP000192257"/>
    </source>
</evidence>
<dbReference type="Gene3D" id="2.40.100.10">
    <property type="entry name" value="Cyclophilin-like"/>
    <property type="match status" value="1"/>
</dbReference>
<dbReference type="Pfam" id="PF00160">
    <property type="entry name" value="Pro_isomerase"/>
    <property type="match status" value="1"/>
</dbReference>
<evidence type="ECO:0000259" key="1">
    <source>
        <dbReference type="PROSITE" id="PS50072"/>
    </source>
</evidence>
<dbReference type="VEuPathDB" id="TriTrypDB:TM35_000142080"/>
<keyword evidence="3" id="KW-1185">Reference proteome</keyword>
<dbReference type="InterPro" id="IPR029000">
    <property type="entry name" value="Cyclophilin-like_dom_sf"/>
</dbReference>
<proteinExistence type="predicted"/>
<comment type="caution">
    <text evidence="2">The sequence shown here is derived from an EMBL/GenBank/DDBJ whole genome shotgun (WGS) entry which is preliminary data.</text>
</comment>
<dbReference type="GO" id="GO:0003755">
    <property type="term" value="F:peptidyl-prolyl cis-trans isomerase activity"/>
    <property type="evidence" value="ECO:0007669"/>
    <property type="project" value="InterPro"/>
</dbReference>
<feature type="domain" description="PPIase cyclophilin-type" evidence="1">
    <location>
        <begin position="33"/>
        <end position="208"/>
    </location>
</feature>
<dbReference type="SUPFAM" id="SSF50891">
    <property type="entry name" value="Cyclophilin-like"/>
    <property type="match status" value="1"/>
</dbReference>
<dbReference type="InterPro" id="IPR002130">
    <property type="entry name" value="Cyclophilin-type_PPIase_dom"/>
</dbReference>
<dbReference type="RefSeq" id="XP_028883063.1">
    <property type="nucleotide sequence ID" value="XM_029025653.1"/>
</dbReference>
<evidence type="ECO:0000313" key="2">
    <source>
        <dbReference type="EMBL" id="ORC88997.1"/>
    </source>
</evidence>
<dbReference type="OrthoDB" id="248132at2759"/>
<reference evidence="2 3" key="1">
    <citation type="submission" date="2017-03" db="EMBL/GenBank/DDBJ databases">
        <title>An alternative strategy for trypanosome survival in the mammalian bloodstream revealed through genome and transcriptome analysis of the ubiquitous bovine parasite Trypanosoma (Megatrypanum) theileri.</title>
        <authorList>
            <person name="Kelly S."/>
            <person name="Ivens A."/>
            <person name="Mott A."/>
            <person name="O'Neill E."/>
            <person name="Emms D."/>
            <person name="Macleod O."/>
            <person name="Voorheis P."/>
            <person name="Matthews J."/>
            <person name="Matthews K."/>
            <person name="Carrington M."/>
        </authorList>
    </citation>
    <scope>NUCLEOTIDE SEQUENCE [LARGE SCALE GENOMIC DNA]</scope>
    <source>
        <strain evidence="2">Edinburgh</strain>
    </source>
</reference>
<protein>
    <recommendedName>
        <fullName evidence="1">PPIase cyclophilin-type domain-containing protein</fullName>
    </recommendedName>
</protein>